<keyword evidence="1" id="KW-1133">Transmembrane helix</keyword>
<sequence length="390" mass="44047">MQRIYGLIWPIVLSVVLPLVAAWFAYPETHLPPGFGVFPPLFVAEPPGFNLIIFIALALVEAAFYLFLLFPQWFGFTIPVPPPKPAPAALPVWFWIGSVLTLFFWWLMWARVSPFGDLVYYAFTPLWWGFILVLDGLTYRRSGGYSLLAARPKTLFISAVVSIVGWLYFEYFDYFTLGNWYYPNTVDGVMPLGHGTIVLLFLIAYTTVWPAIFEWYTLLNTFPGLASRYSNGPKIALPGGLLLWGGLLLIFVVVFLPYPLFWAMWVGPLAIVSGQLIRKNIGNPFTPMAGGNWGPALLVAIGSLCNGFFWELWNWGSNANPDIPPTNPNYWIYDIPYVNVIHIFAEMPILGYIGYIPFGILVWVVFIWFGKVFGFDTELLKNDSTNDGSA</sequence>
<keyword evidence="3" id="KW-1185">Reference proteome</keyword>
<feature type="transmembrane region" description="Helical" evidence="1">
    <location>
        <begin position="92"/>
        <end position="112"/>
    </location>
</feature>
<dbReference type="HOGENOM" id="CLU_721425_0_0_6"/>
<dbReference type="AlphaFoldDB" id="H8GM76"/>
<protein>
    <recommendedName>
        <fullName evidence="4">Small-conductance mechanosensitive channel</fullName>
    </recommendedName>
</protein>
<evidence type="ECO:0000313" key="2">
    <source>
        <dbReference type="EMBL" id="EIC29437.1"/>
    </source>
</evidence>
<reference evidence="2 3" key="1">
    <citation type="journal article" date="2013" name="Genome Announc.">
        <title>Genome Sequence of the Obligate Gammaproteobacterial Methanotroph Methylomicrobium album Strain BG8.</title>
        <authorList>
            <person name="Kits K.D."/>
            <person name="Kalyuzhnaya M.G."/>
            <person name="Klotz M.G."/>
            <person name="Jetten M.S."/>
            <person name="Op den Camp H.J."/>
            <person name="Vuilleumier S."/>
            <person name="Bringel F."/>
            <person name="Dispirito A.A."/>
            <person name="Murrell J.C."/>
            <person name="Bruce D."/>
            <person name="Cheng J.F."/>
            <person name="Copeland A."/>
            <person name="Goodwin L."/>
            <person name="Hauser L."/>
            <person name="Lajus A."/>
            <person name="Land M.L."/>
            <person name="Lapidus A."/>
            <person name="Lucas S."/>
            <person name="Medigue C."/>
            <person name="Pitluck S."/>
            <person name="Woyke T."/>
            <person name="Zeytun A."/>
            <person name="Stein L.Y."/>
        </authorList>
    </citation>
    <scope>NUCLEOTIDE SEQUENCE [LARGE SCALE GENOMIC DNA]</scope>
    <source>
        <strain evidence="2 3">BG8</strain>
    </source>
</reference>
<evidence type="ECO:0000313" key="3">
    <source>
        <dbReference type="Proteomes" id="UP000005090"/>
    </source>
</evidence>
<evidence type="ECO:0008006" key="4">
    <source>
        <dbReference type="Google" id="ProtNLM"/>
    </source>
</evidence>
<feature type="transmembrane region" description="Helical" evidence="1">
    <location>
        <begin position="235"/>
        <end position="254"/>
    </location>
</feature>
<dbReference type="RefSeq" id="WP_005371277.1">
    <property type="nucleotide sequence ID" value="NZ_CM001475.1"/>
</dbReference>
<keyword evidence="1" id="KW-0812">Transmembrane</keyword>
<organism evidence="2 3">
    <name type="scientific">Methylomicrobium album BG8</name>
    <dbReference type="NCBI Taxonomy" id="686340"/>
    <lineage>
        <taxon>Bacteria</taxon>
        <taxon>Pseudomonadati</taxon>
        <taxon>Pseudomonadota</taxon>
        <taxon>Gammaproteobacteria</taxon>
        <taxon>Methylococcales</taxon>
        <taxon>Methylococcaceae</taxon>
        <taxon>Methylomicrobium</taxon>
    </lineage>
</organism>
<feature type="transmembrane region" description="Helical" evidence="1">
    <location>
        <begin position="49"/>
        <end position="71"/>
    </location>
</feature>
<feature type="transmembrane region" description="Helical" evidence="1">
    <location>
        <begin position="7"/>
        <end position="26"/>
    </location>
</feature>
<feature type="transmembrane region" description="Helical" evidence="1">
    <location>
        <begin position="349"/>
        <end position="369"/>
    </location>
</feature>
<dbReference type="EMBL" id="CM001475">
    <property type="protein sequence ID" value="EIC29437.1"/>
    <property type="molecule type" value="Genomic_DNA"/>
</dbReference>
<proteinExistence type="predicted"/>
<dbReference type="Proteomes" id="UP000005090">
    <property type="component" value="Chromosome"/>
</dbReference>
<feature type="transmembrane region" description="Helical" evidence="1">
    <location>
        <begin position="155"/>
        <end position="172"/>
    </location>
</feature>
<dbReference type="eggNOG" id="ENOG502Z88D">
    <property type="taxonomic scope" value="Bacteria"/>
</dbReference>
<gene>
    <name evidence="2" type="ORF">Metal_1661</name>
</gene>
<accession>H8GM76</accession>
<feature type="transmembrane region" description="Helical" evidence="1">
    <location>
        <begin position="192"/>
        <end position="215"/>
    </location>
</feature>
<evidence type="ECO:0000256" key="1">
    <source>
        <dbReference type="SAM" id="Phobius"/>
    </source>
</evidence>
<feature type="transmembrane region" description="Helical" evidence="1">
    <location>
        <begin position="289"/>
        <end position="310"/>
    </location>
</feature>
<feature type="transmembrane region" description="Helical" evidence="1">
    <location>
        <begin position="118"/>
        <end position="134"/>
    </location>
</feature>
<name>H8GM76_METAL</name>
<keyword evidence="1" id="KW-0472">Membrane</keyword>